<evidence type="ECO:0000313" key="3">
    <source>
        <dbReference type="Proteomes" id="UP000321386"/>
    </source>
</evidence>
<feature type="compositionally biased region" description="Pro residues" evidence="1">
    <location>
        <begin position="1"/>
        <end position="10"/>
    </location>
</feature>
<gene>
    <name evidence="2" type="ORF">CPE01_06530</name>
</gene>
<evidence type="ECO:0000256" key="1">
    <source>
        <dbReference type="SAM" id="MobiDB-lite"/>
    </source>
</evidence>
<proteinExistence type="predicted"/>
<protein>
    <submittedName>
        <fullName evidence="2">Uncharacterized protein</fullName>
    </submittedName>
</protein>
<accession>A0A510UUR7</accession>
<organism evidence="2 3">
    <name type="scientific">Cellulomonas persica</name>
    <dbReference type="NCBI Taxonomy" id="76861"/>
    <lineage>
        <taxon>Bacteria</taxon>
        <taxon>Bacillati</taxon>
        <taxon>Actinomycetota</taxon>
        <taxon>Actinomycetes</taxon>
        <taxon>Micrococcales</taxon>
        <taxon>Cellulomonadaceae</taxon>
        <taxon>Cellulomonas</taxon>
    </lineage>
</organism>
<evidence type="ECO:0000313" key="2">
    <source>
        <dbReference type="EMBL" id="GEK16920.1"/>
    </source>
</evidence>
<comment type="caution">
    <text evidence="2">The sequence shown here is derived from an EMBL/GenBank/DDBJ whole genome shotgun (WGS) entry which is preliminary data.</text>
</comment>
<feature type="compositionally biased region" description="Basic and acidic residues" evidence="1">
    <location>
        <begin position="29"/>
        <end position="44"/>
    </location>
</feature>
<feature type="region of interest" description="Disordered" evidence="1">
    <location>
        <begin position="1"/>
        <end position="51"/>
    </location>
</feature>
<dbReference type="EMBL" id="BJUA01000002">
    <property type="protein sequence ID" value="GEK16920.1"/>
    <property type="molecule type" value="Genomic_DNA"/>
</dbReference>
<sequence>MTEPHVPAPEPGRTDEVPLLEEDETVPPRPEEEIADVARSEPDPLGHGGGV</sequence>
<dbReference type="RefSeq" id="WP_186811388.1">
    <property type="nucleotide sequence ID" value="NZ_BJUA01000002.1"/>
</dbReference>
<name>A0A510UUR7_9CELL</name>
<reference evidence="2 3" key="1">
    <citation type="submission" date="2019-07" db="EMBL/GenBank/DDBJ databases">
        <title>Whole genome shotgun sequence of Cellulomonas persica NBRC 101101.</title>
        <authorList>
            <person name="Hosoyama A."/>
            <person name="Uohara A."/>
            <person name="Ohji S."/>
            <person name="Ichikawa N."/>
        </authorList>
    </citation>
    <scope>NUCLEOTIDE SEQUENCE [LARGE SCALE GENOMIC DNA]</scope>
    <source>
        <strain evidence="2 3">NBRC 101101</strain>
    </source>
</reference>
<dbReference type="Proteomes" id="UP000321386">
    <property type="component" value="Unassembled WGS sequence"/>
</dbReference>
<dbReference type="AlphaFoldDB" id="A0A510UUR7"/>
<keyword evidence="3" id="KW-1185">Reference proteome</keyword>